<dbReference type="FunFam" id="1.50.10.10:FF:000037">
    <property type="entry name" value="alpha-1,2-Mannosidase"/>
    <property type="match status" value="1"/>
</dbReference>
<evidence type="ECO:0000313" key="11">
    <source>
        <dbReference type="EMBL" id="RDW59838.1"/>
    </source>
</evidence>
<dbReference type="GO" id="GO:0016020">
    <property type="term" value="C:membrane"/>
    <property type="evidence" value="ECO:0007669"/>
    <property type="project" value="InterPro"/>
</dbReference>
<proteinExistence type="inferred from homology"/>
<dbReference type="PRINTS" id="PR00747">
    <property type="entry name" value="GLYHDRLASE47"/>
</dbReference>
<dbReference type="EMBL" id="PDLM01000016">
    <property type="protein sequence ID" value="RDW59838.1"/>
    <property type="molecule type" value="Genomic_DNA"/>
</dbReference>
<dbReference type="STRING" id="1849047.A0A3D8QDY6"/>
<evidence type="ECO:0000256" key="4">
    <source>
        <dbReference type="ARBA" id="ARBA00022801"/>
    </source>
</evidence>
<evidence type="ECO:0000256" key="9">
    <source>
        <dbReference type="RuleBase" id="RU361193"/>
    </source>
</evidence>
<dbReference type="GO" id="GO:0005783">
    <property type="term" value="C:endoplasmic reticulum"/>
    <property type="evidence" value="ECO:0007669"/>
    <property type="project" value="TreeGrafter"/>
</dbReference>
<evidence type="ECO:0000256" key="3">
    <source>
        <dbReference type="ARBA" id="ARBA00007658"/>
    </source>
</evidence>
<dbReference type="Gene3D" id="1.50.10.10">
    <property type="match status" value="1"/>
</dbReference>
<dbReference type="GO" id="GO:0004571">
    <property type="term" value="F:mannosyl-oligosaccharide 1,2-alpha-mannosidase activity"/>
    <property type="evidence" value="ECO:0007669"/>
    <property type="project" value="InterPro"/>
</dbReference>
<keyword evidence="7" id="KW-0106">Calcium</keyword>
<dbReference type="GO" id="GO:0005509">
    <property type="term" value="F:calcium ion binding"/>
    <property type="evidence" value="ECO:0007669"/>
    <property type="project" value="InterPro"/>
</dbReference>
<dbReference type="UniPathway" id="UPA00378"/>
<evidence type="ECO:0000256" key="10">
    <source>
        <dbReference type="SAM" id="MobiDB-lite"/>
    </source>
</evidence>
<comment type="cofactor">
    <cofactor evidence="1 7">
        <name>Ca(2+)</name>
        <dbReference type="ChEBI" id="CHEBI:29108"/>
    </cofactor>
</comment>
<evidence type="ECO:0000256" key="6">
    <source>
        <dbReference type="PIRSR" id="PIRSR601382-1"/>
    </source>
</evidence>
<organism evidence="11 12">
    <name type="scientific">Coleophoma cylindrospora</name>
    <dbReference type="NCBI Taxonomy" id="1849047"/>
    <lineage>
        <taxon>Eukaryota</taxon>
        <taxon>Fungi</taxon>
        <taxon>Dikarya</taxon>
        <taxon>Ascomycota</taxon>
        <taxon>Pezizomycotina</taxon>
        <taxon>Leotiomycetes</taxon>
        <taxon>Helotiales</taxon>
        <taxon>Dermateaceae</taxon>
        <taxon>Coleophoma</taxon>
    </lineage>
</organism>
<feature type="active site" evidence="6">
    <location>
        <position position="323"/>
    </location>
</feature>
<keyword evidence="5 8" id="KW-1015">Disulfide bond</keyword>
<dbReference type="InterPro" id="IPR050749">
    <property type="entry name" value="Glycosyl_Hydrolase_47"/>
</dbReference>
<evidence type="ECO:0000256" key="1">
    <source>
        <dbReference type="ARBA" id="ARBA00001913"/>
    </source>
</evidence>
<dbReference type="PANTHER" id="PTHR11742:SF49">
    <property type="entry name" value="ALPHA-1,2-MANNOSIDASE"/>
    <property type="match status" value="1"/>
</dbReference>
<dbReference type="Pfam" id="PF01532">
    <property type="entry name" value="Glyco_hydro_47"/>
    <property type="match status" value="1"/>
</dbReference>
<dbReference type="GO" id="GO:0005975">
    <property type="term" value="P:carbohydrate metabolic process"/>
    <property type="evidence" value="ECO:0007669"/>
    <property type="project" value="InterPro"/>
</dbReference>
<name>A0A3D8QDY6_9HELO</name>
<reference evidence="11 12" key="1">
    <citation type="journal article" date="2018" name="IMA Fungus">
        <title>IMA Genome-F 9: Draft genome sequence of Annulohypoxylon stygium, Aspergillus mulundensis, Berkeleyomyces basicola (syn. Thielaviopsis basicola), Ceratocystis smalleyi, two Cercospora beticola strains, Coleophoma cylindrospora, Fusarium fracticaudum, Phialophora cf. hyalina, and Morchella septimelata.</title>
        <authorList>
            <person name="Wingfield B.D."/>
            <person name="Bills G.F."/>
            <person name="Dong Y."/>
            <person name="Huang W."/>
            <person name="Nel W.J."/>
            <person name="Swalarsk-Parry B.S."/>
            <person name="Vaghefi N."/>
            <person name="Wilken P.M."/>
            <person name="An Z."/>
            <person name="de Beer Z.W."/>
            <person name="De Vos L."/>
            <person name="Chen L."/>
            <person name="Duong T.A."/>
            <person name="Gao Y."/>
            <person name="Hammerbacher A."/>
            <person name="Kikkert J.R."/>
            <person name="Li Y."/>
            <person name="Li H."/>
            <person name="Li K."/>
            <person name="Li Q."/>
            <person name="Liu X."/>
            <person name="Ma X."/>
            <person name="Naidoo K."/>
            <person name="Pethybridge S.J."/>
            <person name="Sun J."/>
            <person name="Steenkamp E.T."/>
            <person name="van der Nest M.A."/>
            <person name="van Wyk S."/>
            <person name="Wingfield M.J."/>
            <person name="Xiong C."/>
            <person name="Yue Q."/>
            <person name="Zhang X."/>
        </authorList>
    </citation>
    <scope>NUCLEOTIDE SEQUENCE [LARGE SCALE GENOMIC DNA]</scope>
    <source>
        <strain evidence="11 12">BP6252</strain>
    </source>
</reference>
<comment type="caution">
    <text evidence="11">The sequence shown here is derived from an EMBL/GenBank/DDBJ whole genome shotgun (WGS) entry which is preliminary data.</text>
</comment>
<feature type="active site" evidence="6">
    <location>
        <position position="507"/>
    </location>
</feature>
<keyword evidence="7" id="KW-0479">Metal-binding</keyword>
<keyword evidence="12" id="KW-1185">Reference proteome</keyword>
<accession>A0A3D8QDY6</accession>
<comment type="similarity">
    <text evidence="3 9">Belongs to the glycosyl hydrolase 47 family.</text>
</comment>
<dbReference type="AlphaFoldDB" id="A0A3D8QDY6"/>
<keyword evidence="9" id="KW-0326">Glycosidase</keyword>
<feature type="binding site" evidence="7">
    <location>
        <position position="593"/>
    </location>
    <ligand>
        <name>Ca(2+)</name>
        <dbReference type="ChEBI" id="CHEBI:29108"/>
    </ligand>
</feature>
<dbReference type="PANTHER" id="PTHR11742">
    <property type="entry name" value="MANNOSYL-OLIGOSACCHARIDE ALPHA-1,2-MANNOSIDASE-RELATED"/>
    <property type="match status" value="1"/>
</dbReference>
<feature type="active site" description="Proton donor" evidence="6">
    <location>
        <position position="440"/>
    </location>
</feature>
<dbReference type="Proteomes" id="UP000256645">
    <property type="component" value="Unassembled WGS sequence"/>
</dbReference>
<dbReference type="OrthoDB" id="8118055at2759"/>
<keyword evidence="4 9" id="KW-0378">Hydrolase</keyword>
<evidence type="ECO:0000256" key="5">
    <source>
        <dbReference type="ARBA" id="ARBA00023157"/>
    </source>
</evidence>
<dbReference type="SUPFAM" id="SSF48225">
    <property type="entry name" value="Seven-hairpin glycosidases"/>
    <property type="match status" value="1"/>
</dbReference>
<dbReference type="InterPro" id="IPR012341">
    <property type="entry name" value="6hp_glycosidase-like_sf"/>
</dbReference>
<comment type="pathway">
    <text evidence="2">Protein modification; protein glycosylation.</text>
</comment>
<dbReference type="EC" id="3.2.1.-" evidence="9"/>
<evidence type="ECO:0000313" key="12">
    <source>
        <dbReference type="Proteomes" id="UP000256645"/>
    </source>
</evidence>
<feature type="active site" description="Proton donor" evidence="6">
    <location>
        <position position="185"/>
    </location>
</feature>
<dbReference type="InterPro" id="IPR001382">
    <property type="entry name" value="Glyco_hydro_47"/>
</dbReference>
<dbReference type="GO" id="GO:0036503">
    <property type="term" value="P:ERAD pathway"/>
    <property type="evidence" value="ECO:0007669"/>
    <property type="project" value="UniProtKB-ARBA"/>
</dbReference>
<feature type="disulfide bond" evidence="8">
    <location>
        <begin position="397"/>
        <end position="426"/>
    </location>
</feature>
<dbReference type="InterPro" id="IPR036026">
    <property type="entry name" value="Seven-hairpin_glycosidases"/>
</dbReference>
<evidence type="ECO:0000256" key="7">
    <source>
        <dbReference type="PIRSR" id="PIRSR601382-2"/>
    </source>
</evidence>
<evidence type="ECO:0000256" key="8">
    <source>
        <dbReference type="PIRSR" id="PIRSR601382-3"/>
    </source>
</evidence>
<sequence length="603" mass="68501">MVFGLRRWRATALFAICFLFGLYRLHESRKQWDFTPSPLRLPSGYDKPTAKHDGLQHWRKRKDRYPVTSYIPLPSGSRKQIPKIQAKPPTESPEAKAERLRRKAAVKESFEHSWKGYKKHAWLKDEVTPSSGQWRDTFGGWAATLVDALDTLWIMGLKDDFEAAVKAAWTIDFSYTPQQSINVFETTIRYMGGFLAAYDISGAQYEVLLYKAVEVADLLMGCFDTPNRMPLSRWDWRNYVDGYAQKAPSAILVSELGSLSLEFTRLTQLTGDPKYYDAVQRISDVLAKGQNTTKLPGMWPVSVDAQTPAFDNDNMFTLGGMSDSLYEYLPKQYLLLGGLLEQPKIMYEKFIDVAKKELFFRILNPKDEDLTVSGDVRASSDPNIAHHLIPRGQHLTCFTGGMVGMSAKIFNRPEELKLAEELTNGCVWAYDSLPHGVAAEIFSVIPCPKDGSCKYSDDKWHDALAEIYPAVGIAPDKKAAAVKAVEDQRLYPGYTAINDRRYILRPEAIESVFYMYRLTGNSTWADTAWRMFQAVEKLSRTSIAASAIDDITMPEPTLMDSMESFWLAETLKYFYLCFEDWDVVDLDAYVLNTEAHPLKRYGG</sequence>
<feature type="region of interest" description="Disordered" evidence="10">
    <location>
        <begin position="71"/>
        <end position="97"/>
    </location>
</feature>
<gene>
    <name evidence="11" type="ORF">BP6252_12925</name>
</gene>
<protein>
    <recommendedName>
        <fullName evidence="9">alpha-1,2-Mannosidase</fullName>
        <ecNumber evidence="9">3.2.1.-</ecNumber>
    </recommendedName>
</protein>
<evidence type="ECO:0000256" key="2">
    <source>
        <dbReference type="ARBA" id="ARBA00004922"/>
    </source>
</evidence>